<dbReference type="EMBL" id="JACXVP010000012">
    <property type="protein sequence ID" value="KAG5569544.1"/>
    <property type="molecule type" value="Genomic_DNA"/>
</dbReference>
<name>A0A9J5W2I3_SOLCO</name>
<dbReference type="Proteomes" id="UP000824120">
    <property type="component" value="Chromosome 12"/>
</dbReference>
<dbReference type="PANTHER" id="PTHR46238:SF8">
    <property type="entry name" value="ENDONUCLEASE_EXONUCLEASE_PHOSPHATASE DOMAIN-CONTAINING PROTEIN"/>
    <property type="match status" value="1"/>
</dbReference>
<comment type="caution">
    <text evidence="1">The sequence shown here is derived from an EMBL/GenBank/DDBJ whole genome shotgun (WGS) entry which is preliminary data.</text>
</comment>
<protein>
    <submittedName>
        <fullName evidence="1">Uncharacterized protein</fullName>
    </submittedName>
</protein>
<evidence type="ECO:0000313" key="1">
    <source>
        <dbReference type="EMBL" id="KAG5569544.1"/>
    </source>
</evidence>
<organism evidence="1 2">
    <name type="scientific">Solanum commersonii</name>
    <name type="common">Commerson's wild potato</name>
    <name type="synonym">Commerson's nightshade</name>
    <dbReference type="NCBI Taxonomy" id="4109"/>
    <lineage>
        <taxon>Eukaryota</taxon>
        <taxon>Viridiplantae</taxon>
        <taxon>Streptophyta</taxon>
        <taxon>Embryophyta</taxon>
        <taxon>Tracheophyta</taxon>
        <taxon>Spermatophyta</taxon>
        <taxon>Magnoliopsida</taxon>
        <taxon>eudicotyledons</taxon>
        <taxon>Gunneridae</taxon>
        <taxon>Pentapetalae</taxon>
        <taxon>asterids</taxon>
        <taxon>lamiids</taxon>
        <taxon>Solanales</taxon>
        <taxon>Solanaceae</taxon>
        <taxon>Solanoideae</taxon>
        <taxon>Solaneae</taxon>
        <taxon>Solanum</taxon>
    </lineage>
</organism>
<sequence length="107" mass="12835">MGKFYRVVVRPTTFYEAKCWPIKKSQVQKKKIVQMRILMWVCGHTKSRSGLHVGQDEGSETEMIWTREEEYRRLNEEDVKRGKIEPKKYWEEVIRRSASRSYQGHGI</sequence>
<dbReference type="PANTHER" id="PTHR46238">
    <property type="entry name" value="REVERSE TRANSCRIPTASE DOMAIN-CONTAINING PROTEIN"/>
    <property type="match status" value="1"/>
</dbReference>
<evidence type="ECO:0000313" key="2">
    <source>
        <dbReference type="Proteomes" id="UP000824120"/>
    </source>
</evidence>
<reference evidence="1 2" key="1">
    <citation type="submission" date="2020-09" db="EMBL/GenBank/DDBJ databases">
        <title>De no assembly of potato wild relative species, Solanum commersonii.</title>
        <authorList>
            <person name="Cho K."/>
        </authorList>
    </citation>
    <scope>NUCLEOTIDE SEQUENCE [LARGE SCALE GENOMIC DNA]</scope>
    <source>
        <strain evidence="1">LZ3.2</strain>
        <tissue evidence="1">Leaf</tissue>
    </source>
</reference>
<proteinExistence type="predicted"/>
<dbReference type="AlphaFoldDB" id="A0A9J5W2I3"/>
<accession>A0A9J5W2I3</accession>
<gene>
    <name evidence="1" type="ORF">H5410_059310</name>
</gene>
<keyword evidence="2" id="KW-1185">Reference proteome</keyword>